<dbReference type="AlphaFoldDB" id="A0A0R0DDW7"/>
<reference evidence="1 2" key="1">
    <citation type="submission" date="2015-05" db="EMBL/GenBank/DDBJ databases">
        <title>Genome sequencing and analysis of members of genus Stenotrophomonas.</title>
        <authorList>
            <person name="Patil P.P."/>
            <person name="Midha S."/>
            <person name="Patil P.B."/>
        </authorList>
    </citation>
    <scope>NUCLEOTIDE SEQUENCE [LARGE SCALE GENOMIC DNA]</scope>
    <source>
        <strain evidence="1 2">DSM 21508</strain>
    </source>
</reference>
<dbReference type="PATRIC" id="fig|517011.3.peg.182"/>
<dbReference type="Proteomes" id="UP000051386">
    <property type="component" value="Unassembled WGS sequence"/>
</dbReference>
<protein>
    <submittedName>
        <fullName evidence="1">Uncharacterized protein</fullName>
    </submittedName>
</protein>
<keyword evidence="2" id="KW-1185">Reference proteome</keyword>
<evidence type="ECO:0000313" key="2">
    <source>
        <dbReference type="Proteomes" id="UP000051386"/>
    </source>
</evidence>
<organism evidence="1 2">
    <name type="scientific">Stenotrophomonas chelatiphaga</name>
    <dbReference type="NCBI Taxonomy" id="517011"/>
    <lineage>
        <taxon>Bacteria</taxon>
        <taxon>Pseudomonadati</taxon>
        <taxon>Pseudomonadota</taxon>
        <taxon>Gammaproteobacteria</taxon>
        <taxon>Lysobacterales</taxon>
        <taxon>Lysobacteraceae</taxon>
        <taxon>Stenotrophomonas</taxon>
    </lineage>
</organism>
<proteinExistence type="predicted"/>
<dbReference type="EMBL" id="LDJK01000011">
    <property type="protein sequence ID" value="KRG76113.1"/>
    <property type="molecule type" value="Genomic_DNA"/>
</dbReference>
<sequence length="181" mass="19204">MAPLDAAQAAARTQVPLTRPVALDKPGVIADLEFDLPPPGPSADSTLIVGVRIEEQKAKAMLARSGMIAKGGLPARIRLQNLSGTHLSDIMLTRIGDDLNERVPLGPDGLTPGVRQESVNGAMLRDVGLIKPGTIYNVLAFGFAVAPPPGRYQLSVELLEKRPQLKGQQAELVIAYNGKSK</sequence>
<name>A0A0R0DDW7_9GAMM</name>
<accession>A0A0R0DDW7</accession>
<evidence type="ECO:0000313" key="1">
    <source>
        <dbReference type="EMBL" id="KRG76113.1"/>
    </source>
</evidence>
<gene>
    <name evidence="1" type="ORF">ABB28_04030</name>
</gene>
<comment type="caution">
    <text evidence="1">The sequence shown here is derived from an EMBL/GenBank/DDBJ whole genome shotgun (WGS) entry which is preliminary data.</text>
</comment>